<evidence type="ECO:0000256" key="15">
    <source>
        <dbReference type="RuleBase" id="RU003357"/>
    </source>
</evidence>
<reference evidence="19 20" key="1">
    <citation type="submission" date="2024-04" db="EMBL/GenBank/DDBJ databases">
        <title>Novel genus in family Flammeovirgaceae.</title>
        <authorList>
            <person name="Nguyen T.H."/>
            <person name="Vuong T.Q."/>
            <person name="Le H."/>
            <person name="Kim S.-G."/>
        </authorList>
    </citation>
    <scope>NUCLEOTIDE SEQUENCE [LARGE SCALE GENOMIC DNA]</scope>
    <source>
        <strain evidence="19 20">JCM 23209</strain>
    </source>
</reference>
<dbReference type="SUPFAM" id="SSF49464">
    <property type="entry name" value="Carboxypeptidase regulatory domain-like"/>
    <property type="match status" value="1"/>
</dbReference>
<dbReference type="NCBIfam" id="TIGR01783">
    <property type="entry name" value="TonB-siderophor"/>
    <property type="match status" value="1"/>
</dbReference>
<evidence type="ECO:0000256" key="14">
    <source>
        <dbReference type="PROSITE-ProRule" id="PRU01360"/>
    </source>
</evidence>
<keyword evidence="5" id="KW-0410">Iron transport</keyword>
<evidence type="ECO:0000256" key="11">
    <source>
        <dbReference type="ARBA" id="ARBA00023136"/>
    </source>
</evidence>
<feature type="domain" description="TonB-dependent receptor plug" evidence="18">
    <location>
        <begin position="136"/>
        <end position="238"/>
    </location>
</feature>
<dbReference type="PROSITE" id="PS52016">
    <property type="entry name" value="TONB_DEPENDENT_REC_3"/>
    <property type="match status" value="1"/>
</dbReference>
<feature type="domain" description="TonB-dependent receptor-like beta-barrel" evidence="17">
    <location>
        <begin position="313"/>
        <end position="779"/>
    </location>
</feature>
<dbReference type="InterPro" id="IPR039426">
    <property type="entry name" value="TonB-dep_rcpt-like"/>
</dbReference>
<dbReference type="Proteomes" id="UP001403385">
    <property type="component" value="Unassembled WGS sequence"/>
</dbReference>
<evidence type="ECO:0000256" key="10">
    <source>
        <dbReference type="ARBA" id="ARBA00023077"/>
    </source>
</evidence>
<comment type="subcellular location">
    <subcellularLocation>
        <location evidence="1 14">Cell outer membrane</location>
        <topology evidence="1 14">Multi-pass membrane protein</topology>
    </subcellularLocation>
</comment>
<proteinExistence type="inferred from homology"/>
<dbReference type="GO" id="GO:0038023">
    <property type="term" value="F:signaling receptor activity"/>
    <property type="evidence" value="ECO:0007669"/>
    <property type="project" value="InterPro"/>
</dbReference>
<dbReference type="InterPro" id="IPR010105">
    <property type="entry name" value="TonB_sidphr_rcpt"/>
</dbReference>
<dbReference type="CDD" id="cd01347">
    <property type="entry name" value="ligand_gated_channel"/>
    <property type="match status" value="1"/>
</dbReference>
<evidence type="ECO:0000256" key="9">
    <source>
        <dbReference type="ARBA" id="ARBA00023065"/>
    </source>
</evidence>
<evidence type="ECO:0000256" key="5">
    <source>
        <dbReference type="ARBA" id="ARBA00022496"/>
    </source>
</evidence>
<dbReference type="Gene3D" id="2.60.40.1120">
    <property type="entry name" value="Carboxypeptidase-like, regulatory domain"/>
    <property type="match status" value="1"/>
</dbReference>
<dbReference type="Pfam" id="PF00593">
    <property type="entry name" value="TonB_dep_Rec_b-barrel"/>
    <property type="match status" value="1"/>
</dbReference>
<keyword evidence="13 14" id="KW-0998">Cell outer membrane</keyword>
<dbReference type="SUPFAM" id="SSF56935">
    <property type="entry name" value="Porins"/>
    <property type="match status" value="1"/>
</dbReference>
<evidence type="ECO:0000256" key="6">
    <source>
        <dbReference type="ARBA" id="ARBA00022692"/>
    </source>
</evidence>
<keyword evidence="3 14" id="KW-0813">Transport</keyword>
<dbReference type="AlphaFoldDB" id="A0AAW9SIG4"/>
<evidence type="ECO:0000256" key="3">
    <source>
        <dbReference type="ARBA" id="ARBA00022448"/>
    </source>
</evidence>
<dbReference type="PANTHER" id="PTHR32552">
    <property type="entry name" value="FERRICHROME IRON RECEPTOR-RELATED"/>
    <property type="match status" value="1"/>
</dbReference>
<keyword evidence="11 14" id="KW-0472">Membrane</keyword>
<evidence type="ECO:0000256" key="16">
    <source>
        <dbReference type="SAM" id="SignalP"/>
    </source>
</evidence>
<evidence type="ECO:0000256" key="8">
    <source>
        <dbReference type="ARBA" id="ARBA00023004"/>
    </source>
</evidence>
<feature type="signal peptide" evidence="16">
    <location>
        <begin position="1"/>
        <end position="20"/>
    </location>
</feature>
<keyword evidence="4 14" id="KW-1134">Transmembrane beta strand</keyword>
<dbReference type="PANTHER" id="PTHR32552:SF68">
    <property type="entry name" value="FERRICHROME OUTER MEMBRANE TRANSPORTER_PHAGE RECEPTOR"/>
    <property type="match status" value="1"/>
</dbReference>
<evidence type="ECO:0000259" key="17">
    <source>
        <dbReference type="Pfam" id="PF00593"/>
    </source>
</evidence>
<dbReference type="InterPro" id="IPR036942">
    <property type="entry name" value="Beta-barrel_TonB_sf"/>
</dbReference>
<evidence type="ECO:0000256" key="1">
    <source>
        <dbReference type="ARBA" id="ARBA00004571"/>
    </source>
</evidence>
<dbReference type="EMBL" id="JBDKWZ010000024">
    <property type="protein sequence ID" value="MEN7551615.1"/>
    <property type="molecule type" value="Genomic_DNA"/>
</dbReference>
<gene>
    <name evidence="19" type="ORF">AAG747_27115</name>
</gene>
<keyword evidence="8" id="KW-0408">Iron</keyword>
<evidence type="ECO:0000313" key="20">
    <source>
        <dbReference type="Proteomes" id="UP001403385"/>
    </source>
</evidence>
<dbReference type="Gene3D" id="2.40.170.20">
    <property type="entry name" value="TonB-dependent receptor, beta-barrel domain"/>
    <property type="match status" value="1"/>
</dbReference>
<dbReference type="Gene3D" id="2.170.130.10">
    <property type="entry name" value="TonB-dependent receptor, plug domain"/>
    <property type="match status" value="1"/>
</dbReference>
<dbReference type="InterPro" id="IPR000531">
    <property type="entry name" value="Beta-barrel_TonB"/>
</dbReference>
<evidence type="ECO:0000313" key="19">
    <source>
        <dbReference type="EMBL" id="MEN7551615.1"/>
    </source>
</evidence>
<dbReference type="InterPro" id="IPR012910">
    <property type="entry name" value="Plug_dom"/>
</dbReference>
<dbReference type="InterPro" id="IPR008969">
    <property type="entry name" value="CarboxyPept-like_regulatory"/>
</dbReference>
<protein>
    <submittedName>
        <fullName evidence="19">TonB-dependent receptor</fullName>
    </submittedName>
</protein>
<name>A0AAW9SIG4_9BACT</name>
<dbReference type="RefSeq" id="WP_346824395.1">
    <property type="nucleotide sequence ID" value="NZ_JBDKWZ010000024.1"/>
</dbReference>
<dbReference type="InterPro" id="IPR037066">
    <property type="entry name" value="Plug_dom_sf"/>
</dbReference>
<evidence type="ECO:0000256" key="4">
    <source>
        <dbReference type="ARBA" id="ARBA00022452"/>
    </source>
</evidence>
<evidence type="ECO:0000256" key="2">
    <source>
        <dbReference type="ARBA" id="ARBA00009810"/>
    </source>
</evidence>
<accession>A0AAW9SIG4</accession>
<evidence type="ECO:0000256" key="12">
    <source>
        <dbReference type="ARBA" id="ARBA00023170"/>
    </source>
</evidence>
<comment type="caution">
    <text evidence="19">The sequence shown here is derived from an EMBL/GenBank/DDBJ whole genome shotgun (WGS) entry which is preliminary data.</text>
</comment>
<comment type="similarity">
    <text evidence="2 14 15">Belongs to the TonB-dependent receptor family.</text>
</comment>
<evidence type="ECO:0000259" key="18">
    <source>
        <dbReference type="Pfam" id="PF07715"/>
    </source>
</evidence>
<keyword evidence="7 16" id="KW-0732">Signal</keyword>
<sequence>MKHLFLLITLSILGKGIAFAQHPGSITGQLTNEEGEPLNEVVLTLQETNMTLLSDAKGNFAFTNLPLGTYRLLAKDLSYKEQVREIVLSRENAHAVLQITLQAASSYLQDVEVLGRKETSYKSDYSFIGTKTASRLIDVPQTISSITKELMDDQQAYRLNDVVKNISGVNQYSQWDDLTVRGFRNGFESGFRLVNGMRSGFSYGNGFFRVPLTANLERVEVLKGPGAALFGDINPGGTVNLVTKKPLAENRKAVSFSVGSFNTTRAALDFTGPLNENKTLLYRLNLGYEDSETFRDIIENKSLIVAPSITFLPTDKTTINAELVYSNFNGYLDRGLPIQGNDLYALPLSFALNQPSDYFIVRDFYLNTSLNHRFTSWLSFNASYMKFSYSENLSEHRTLNTFADAPQNTVMNMRYYERQVEEYTDNFSAYFVINGQTGSFKHKVLVGTDYVKFTPDKSSVMWEGRQKVAGKDTVGLTFDLKNPLYEIQDPTKYLRRPLPQWFIDYVNASYSTTGIYLQNQVDLTGRLQILAGFRYEFYRDQRNYGDGEEPIKQGIFLPRLGITYKITNRLNYFASYSSGFLPIKPEYIKYPERYGHSTPFENESSYQVETGLKGEFFNQALFASISLYHIEKQNMLVNTGQLSDQGNPIYRQNGKVRSRGAELELTGNLHPNLNLHANYAFNRSEVMKTSDPGEEGQMNANAPEHVAGFWAKYTFSAPGLNGLGLALGGTYVGKRRMQNQVQNDRGENVWDFWPAYALADAAVFYNVNKFKLTVNFNNLFDKAYFVGGYDYYRASPGAPRNFMATIGYTF</sequence>
<dbReference type="GO" id="GO:0015344">
    <property type="term" value="F:siderophore uptake transmembrane transporter activity"/>
    <property type="evidence" value="ECO:0007669"/>
    <property type="project" value="TreeGrafter"/>
</dbReference>
<keyword evidence="10 15" id="KW-0798">TonB box</keyword>
<dbReference type="Pfam" id="PF13620">
    <property type="entry name" value="CarboxypepD_reg"/>
    <property type="match status" value="1"/>
</dbReference>
<evidence type="ECO:0000256" key="7">
    <source>
        <dbReference type="ARBA" id="ARBA00022729"/>
    </source>
</evidence>
<organism evidence="19 20">
    <name type="scientific">Rapidithrix thailandica</name>
    <dbReference type="NCBI Taxonomy" id="413964"/>
    <lineage>
        <taxon>Bacteria</taxon>
        <taxon>Pseudomonadati</taxon>
        <taxon>Bacteroidota</taxon>
        <taxon>Cytophagia</taxon>
        <taxon>Cytophagales</taxon>
        <taxon>Flammeovirgaceae</taxon>
        <taxon>Rapidithrix</taxon>
    </lineage>
</organism>
<keyword evidence="6 14" id="KW-0812">Transmembrane</keyword>
<feature type="chain" id="PRO_5043432359" evidence="16">
    <location>
        <begin position="21"/>
        <end position="810"/>
    </location>
</feature>
<evidence type="ECO:0000256" key="13">
    <source>
        <dbReference type="ARBA" id="ARBA00023237"/>
    </source>
</evidence>
<dbReference type="GO" id="GO:0009279">
    <property type="term" value="C:cell outer membrane"/>
    <property type="evidence" value="ECO:0007669"/>
    <property type="project" value="UniProtKB-SubCell"/>
</dbReference>
<dbReference type="Pfam" id="PF07715">
    <property type="entry name" value="Plug"/>
    <property type="match status" value="1"/>
</dbReference>
<dbReference type="GO" id="GO:0015891">
    <property type="term" value="P:siderophore transport"/>
    <property type="evidence" value="ECO:0007669"/>
    <property type="project" value="InterPro"/>
</dbReference>
<keyword evidence="9" id="KW-0406">Ion transport</keyword>
<keyword evidence="20" id="KW-1185">Reference proteome</keyword>
<keyword evidence="12 19" id="KW-0675">Receptor</keyword>